<dbReference type="EMBL" id="BPLQ01001095">
    <property type="protein sequence ID" value="GIX78486.1"/>
    <property type="molecule type" value="Genomic_DNA"/>
</dbReference>
<sequence>MSPGINVIDLLFLSCRERWIWALSKPFFREKASGIPSGEIAGLIKYPKQFHGIVEGAREALPFTERIFCLSTNREFRIHPIRHITRD</sequence>
<name>A0AAV4N325_9ARAC</name>
<reference evidence="1 2" key="1">
    <citation type="submission" date="2021-06" db="EMBL/GenBank/DDBJ databases">
        <title>Caerostris darwini draft genome.</title>
        <authorList>
            <person name="Kono N."/>
            <person name="Arakawa K."/>
        </authorList>
    </citation>
    <scope>NUCLEOTIDE SEQUENCE [LARGE SCALE GENOMIC DNA]</scope>
</reference>
<dbReference type="Proteomes" id="UP001054837">
    <property type="component" value="Unassembled WGS sequence"/>
</dbReference>
<proteinExistence type="predicted"/>
<gene>
    <name evidence="1" type="ORF">CDAR_17131</name>
</gene>
<organism evidence="1 2">
    <name type="scientific">Caerostris darwini</name>
    <dbReference type="NCBI Taxonomy" id="1538125"/>
    <lineage>
        <taxon>Eukaryota</taxon>
        <taxon>Metazoa</taxon>
        <taxon>Ecdysozoa</taxon>
        <taxon>Arthropoda</taxon>
        <taxon>Chelicerata</taxon>
        <taxon>Arachnida</taxon>
        <taxon>Araneae</taxon>
        <taxon>Araneomorphae</taxon>
        <taxon>Entelegynae</taxon>
        <taxon>Araneoidea</taxon>
        <taxon>Araneidae</taxon>
        <taxon>Caerostris</taxon>
    </lineage>
</organism>
<accession>A0AAV4N325</accession>
<comment type="caution">
    <text evidence="1">The sequence shown here is derived from an EMBL/GenBank/DDBJ whole genome shotgun (WGS) entry which is preliminary data.</text>
</comment>
<dbReference type="AlphaFoldDB" id="A0AAV4N325"/>
<evidence type="ECO:0000313" key="1">
    <source>
        <dbReference type="EMBL" id="GIX78486.1"/>
    </source>
</evidence>
<protein>
    <submittedName>
        <fullName evidence="1">Uncharacterized protein</fullName>
    </submittedName>
</protein>
<keyword evidence="2" id="KW-1185">Reference proteome</keyword>
<evidence type="ECO:0000313" key="2">
    <source>
        <dbReference type="Proteomes" id="UP001054837"/>
    </source>
</evidence>